<dbReference type="PROSITE" id="PS51186">
    <property type="entry name" value="GNAT"/>
    <property type="match status" value="1"/>
</dbReference>
<keyword evidence="1 4" id="KW-0808">Transferase</keyword>
<dbReference type="Pfam" id="PF00583">
    <property type="entry name" value="Acetyltransf_1"/>
    <property type="match status" value="1"/>
</dbReference>
<dbReference type="GO" id="GO:0016747">
    <property type="term" value="F:acyltransferase activity, transferring groups other than amino-acyl groups"/>
    <property type="evidence" value="ECO:0007669"/>
    <property type="project" value="InterPro"/>
</dbReference>
<dbReference type="PANTHER" id="PTHR43877">
    <property type="entry name" value="AMINOALKYLPHOSPHONATE N-ACETYLTRANSFERASE-RELATED-RELATED"/>
    <property type="match status" value="1"/>
</dbReference>
<dbReference type="CDD" id="cd04301">
    <property type="entry name" value="NAT_SF"/>
    <property type="match status" value="1"/>
</dbReference>
<comment type="caution">
    <text evidence="4">The sequence shown here is derived from an EMBL/GenBank/DDBJ whole genome shotgun (WGS) entry which is preliminary data.</text>
</comment>
<gene>
    <name evidence="4" type="ORF">DFH01_19545</name>
</gene>
<dbReference type="AlphaFoldDB" id="A0A317F9P6"/>
<keyword evidence="5" id="KW-1185">Reference proteome</keyword>
<dbReference type="InterPro" id="IPR000182">
    <property type="entry name" value="GNAT_dom"/>
</dbReference>
<evidence type="ECO:0000256" key="2">
    <source>
        <dbReference type="ARBA" id="ARBA00023315"/>
    </source>
</evidence>
<evidence type="ECO:0000256" key="1">
    <source>
        <dbReference type="ARBA" id="ARBA00022679"/>
    </source>
</evidence>
<sequence>MNDTIAAAPRHNAAIRGRYEGGDGDAPMTALIRPATPDDLEPLLAMQQRSLRLLGAAFYDREVLEAALAEMGTMDPRLIGDGTYLVAELEGRIAGSAGWTLRKPNYARLMRETLLPLPGRCGTVRSVYVAPEVTRRGIARRLMAAVEQRLAAEGAEVAELMATLSGVPLYDALGYCAVSDHVLALGGRMAFPVVRMVRPMPAHRAVMAHRAGAAAPCPAAAAAP</sequence>
<protein>
    <submittedName>
        <fullName evidence="4">GNAT family N-acetyltransferase</fullName>
    </submittedName>
</protein>
<evidence type="ECO:0000259" key="3">
    <source>
        <dbReference type="PROSITE" id="PS51186"/>
    </source>
</evidence>
<dbReference type="Gene3D" id="3.40.630.30">
    <property type="match status" value="1"/>
</dbReference>
<dbReference type="Proteomes" id="UP000245765">
    <property type="component" value="Unassembled WGS sequence"/>
</dbReference>
<dbReference type="SUPFAM" id="SSF55729">
    <property type="entry name" value="Acyl-CoA N-acyltransferases (Nat)"/>
    <property type="match status" value="1"/>
</dbReference>
<keyword evidence="2" id="KW-0012">Acyltransferase</keyword>
<dbReference type="PANTHER" id="PTHR43877:SF1">
    <property type="entry name" value="ACETYLTRANSFERASE"/>
    <property type="match status" value="1"/>
</dbReference>
<feature type="domain" description="N-acetyltransferase" evidence="3">
    <location>
        <begin position="30"/>
        <end position="201"/>
    </location>
</feature>
<proteinExistence type="predicted"/>
<reference evidence="5" key="1">
    <citation type="submission" date="2018-05" db="EMBL/GenBank/DDBJ databases">
        <authorList>
            <person name="Du Z."/>
            <person name="Wang X."/>
        </authorList>
    </citation>
    <scope>NUCLEOTIDE SEQUENCE [LARGE SCALE GENOMIC DNA]</scope>
    <source>
        <strain evidence="5">CQN31</strain>
    </source>
</reference>
<dbReference type="EMBL" id="QGNA01000004">
    <property type="protein sequence ID" value="PWS35774.1"/>
    <property type="molecule type" value="Genomic_DNA"/>
</dbReference>
<evidence type="ECO:0000313" key="5">
    <source>
        <dbReference type="Proteomes" id="UP000245765"/>
    </source>
</evidence>
<accession>A0A317F9P6</accession>
<dbReference type="InterPro" id="IPR050832">
    <property type="entry name" value="Bact_Acetyltransf"/>
</dbReference>
<organism evidence="4 5">
    <name type="scientific">Falsiroseomonas bella</name>
    <dbReference type="NCBI Taxonomy" id="2184016"/>
    <lineage>
        <taxon>Bacteria</taxon>
        <taxon>Pseudomonadati</taxon>
        <taxon>Pseudomonadota</taxon>
        <taxon>Alphaproteobacteria</taxon>
        <taxon>Acetobacterales</taxon>
        <taxon>Roseomonadaceae</taxon>
        <taxon>Falsiroseomonas</taxon>
    </lineage>
</organism>
<evidence type="ECO:0000313" key="4">
    <source>
        <dbReference type="EMBL" id="PWS35774.1"/>
    </source>
</evidence>
<name>A0A317F9P6_9PROT</name>
<dbReference type="InterPro" id="IPR016181">
    <property type="entry name" value="Acyl_CoA_acyltransferase"/>
</dbReference>